<dbReference type="Proteomes" id="UP000240760">
    <property type="component" value="Unassembled WGS sequence"/>
</dbReference>
<evidence type="ECO:0000313" key="2">
    <source>
        <dbReference type="Proteomes" id="UP000240760"/>
    </source>
</evidence>
<name>A0A2T4CF51_TRILO</name>
<sequence>MENICSFEPLWKNFESDAPQNEIASIRLESMKIFLRENEFFDIQQPPNMDYIVAESLKVMKHLLSFWKGYNPIIARLRTVAIQTEADPIIAVKGAIALWYTSSVSILKRDIHQGVSSEEEIATFEDGTVVATWNRDFAAEKHYVGNLGLMAMLLTTEVWLPPKDPRLQVASLVSCGATTMLFAAYMISSRMPTFNAWRPALTVCPGTDGMKLFLQSAWRLAQKPVDEAGAPPGIDFGAHVDEIRLCRNGKGLLSKVGRADWGRAPFWHPCRKIPGSHWNKWIKNTCRPIFPKSPGDRSRDICIVFRLPSSAAVLTSVFGDYYSNLRTRFDQTNRPRSQLTLEECEKQFHDLAAKTGCEYPSLIPALETAASVHHLDQEYLYNLPMVKKPISDPTGNLTLPFLTTAIRALRFGEDPDEIEQNLFMMTFSLTILSI</sequence>
<gene>
    <name evidence="1" type="ORF">M440DRAFT_1467528</name>
</gene>
<organism evidence="1 2">
    <name type="scientific">Trichoderma longibrachiatum ATCC 18648</name>
    <dbReference type="NCBI Taxonomy" id="983965"/>
    <lineage>
        <taxon>Eukaryota</taxon>
        <taxon>Fungi</taxon>
        <taxon>Dikarya</taxon>
        <taxon>Ascomycota</taxon>
        <taxon>Pezizomycotina</taxon>
        <taxon>Sordariomycetes</taxon>
        <taxon>Hypocreomycetidae</taxon>
        <taxon>Hypocreales</taxon>
        <taxon>Hypocreaceae</taxon>
        <taxon>Trichoderma</taxon>
    </lineage>
</organism>
<proteinExistence type="predicted"/>
<evidence type="ECO:0000313" key="1">
    <source>
        <dbReference type="EMBL" id="PTB80189.1"/>
    </source>
</evidence>
<reference evidence="1 2" key="1">
    <citation type="submission" date="2016-07" db="EMBL/GenBank/DDBJ databases">
        <title>Multiple horizontal gene transfer events from other fungi enriched the ability of initially mycotrophic Trichoderma (Ascomycota) to feed on dead plant biomass.</title>
        <authorList>
            <consortium name="DOE Joint Genome Institute"/>
            <person name="Aerts A."/>
            <person name="Atanasova L."/>
            <person name="Chenthamara K."/>
            <person name="Zhang J."/>
            <person name="Grujic M."/>
            <person name="Henrissat B."/>
            <person name="Kuo A."/>
            <person name="Salamov A."/>
            <person name="Lipzen A."/>
            <person name="Labutti K."/>
            <person name="Barry K."/>
            <person name="Miao Y."/>
            <person name="Rahimi M.J."/>
            <person name="Shen Q."/>
            <person name="Grigoriev I.V."/>
            <person name="Kubicek C.P."/>
            <person name="Druzhinina I.S."/>
        </authorList>
    </citation>
    <scope>NUCLEOTIDE SEQUENCE [LARGE SCALE GENOMIC DNA]</scope>
    <source>
        <strain evidence="1 2">ATCC 18648</strain>
    </source>
</reference>
<protein>
    <submittedName>
        <fullName evidence="1">MAT1-1-2</fullName>
    </submittedName>
</protein>
<dbReference type="AlphaFoldDB" id="A0A2T4CF51"/>
<dbReference type="InterPro" id="IPR031472">
    <property type="entry name" value="MAT1-1-2/MatA-2/Smr1"/>
</dbReference>
<dbReference type="Pfam" id="PF17043">
    <property type="entry name" value="MAT1-1-2"/>
    <property type="match status" value="1"/>
</dbReference>
<dbReference type="EMBL" id="KZ679127">
    <property type="protein sequence ID" value="PTB80189.1"/>
    <property type="molecule type" value="Genomic_DNA"/>
</dbReference>
<accession>A0A2T4CF51</accession>
<keyword evidence="2" id="KW-1185">Reference proteome</keyword>
<dbReference type="OrthoDB" id="5148912at2759"/>